<dbReference type="GeneID" id="93126247"/>
<gene>
    <name evidence="1" type="ORF">I6K02_06420</name>
</gene>
<evidence type="ECO:0000313" key="2">
    <source>
        <dbReference type="Proteomes" id="UP000625568"/>
    </source>
</evidence>
<proteinExistence type="predicted"/>
<dbReference type="RefSeq" id="WP_035973228.1">
    <property type="nucleotide sequence ID" value="NZ_CABVPR010000068.1"/>
</dbReference>
<reference evidence="1 2" key="1">
    <citation type="submission" date="2021-02" db="EMBL/GenBank/DDBJ databases">
        <title>FDA dAtabase for Regulatory Grade micrObial Sequences (FDA-ARGOS): Supporting development and validation of Infectious Disease Dx tests.</title>
        <authorList>
            <person name="Minogue T."/>
            <person name="Wolcott M."/>
            <person name="Wasieloski L."/>
            <person name="Aguilar W."/>
            <person name="Moore D."/>
            <person name="Jaissle J."/>
            <person name="Tallon L."/>
            <person name="Sadzewicz L."/>
            <person name="Zhao X."/>
            <person name="Boylan J."/>
            <person name="Ott S."/>
            <person name="Bowen H."/>
            <person name="Vavikolanu K."/>
            <person name="Mehta A."/>
            <person name="Aluvathingal J."/>
            <person name="Nadendla S."/>
            <person name="Yan Y."/>
            <person name="Sichtig H."/>
        </authorList>
    </citation>
    <scope>NUCLEOTIDE SEQUENCE [LARGE SCALE GENOMIC DNA]</scope>
    <source>
        <strain evidence="1 2">FDAARGOS_1272</strain>
    </source>
</reference>
<dbReference type="AlphaFoldDB" id="A0A892ICL0"/>
<dbReference type="EMBL" id="CP069482">
    <property type="protein sequence ID" value="QRO78529.1"/>
    <property type="molecule type" value="Genomic_DNA"/>
</dbReference>
<name>A0A892ICL0_9BURK</name>
<dbReference type="Proteomes" id="UP000625568">
    <property type="component" value="Chromosome 1"/>
</dbReference>
<evidence type="ECO:0000313" key="1">
    <source>
        <dbReference type="EMBL" id="QRO78529.1"/>
    </source>
</evidence>
<protein>
    <submittedName>
        <fullName evidence="1">Uncharacterized protein</fullName>
    </submittedName>
</protein>
<accession>A0A892ICL0</accession>
<keyword evidence="2" id="KW-1185">Reference proteome</keyword>
<organism evidence="1 2">
    <name type="scientific">Burkholderia dolosa</name>
    <dbReference type="NCBI Taxonomy" id="152500"/>
    <lineage>
        <taxon>Bacteria</taxon>
        <taxon>Pseudomonadati</taxon>
        <taxon>Pseudomonadota</taxon>
        <taxon>Betaproteobacteria</taxon>
        <taxon>Burkholderiales</taxon>
        <taxon>Burkholderiaceae</taxon>
        <taxon>Burkholderia</taxon>
        <taxon>Burkholderia cepacia complex</taxon>
    </lineage>
</organism>
<sequence>MANANHKSRPKKRKERDLSTVVAMLLRSTPDRPKRGWPYMPWMSVVDMHMKLFGFKPGDRVYLDVNHVTRKITITPDYSELALREQPYHQPGGKSPFAR</sequence>